<keyword evidence="2" id="KW-0328">Glycosyltransferase</keyword>
<dbReference type="GO" id="GO:0016757">
    <property type="term" value="F:glycosyltransferase activity"/>
    <property type="evidence" value="ECO:0007669"/>
    <property type="project" value="UniProtKB-KW"/>
</dbReference>
<proteinExistence type="inferred from homology"/>
<sequence length="390" mass="42441">MLFATLLVAVATLLAAVLAGAFLYGFARPRRVRPRRAAPAPDPVGHDEVAVLIASYNGAATIAGAVAAARANNVAVYVVSDASTDATAALAAAAGARVLDQPVNAGKPAALHAAYAHFDLGARYRAVAILDDDVLVAPDFVVQCRAALGAGVAIVVGHNVTYWPRAHRWNPWLAARAYSYWNYQLIVRRLQSAANVMNCISGSNSMYRTELLDRLLPQRPPYIVDDTYWVLETHRKSLGRVRYAPRARALLQDPTTFGDWYRQNLRWMWGTFQGIIGHRVGRHATRFDAAYVLLMLHWLGYVLAGPATLWIVLAAGGLSPAGAAVLLAGHGVWMLGAAVHLRHPRLVLFIPALAVIDLLYRVILVHALIRAIRRPVVDRCVWTSPARLAA</sequence>
<evidence type="ECO:0000313" key="5">
    <source>
        <dbReference type="EMBL" id="GGK07938.1"/>
    </source>
</evidence>
<reference evidence="5" key="1">
    <citation type="journal article" date="2014" name="Int. J. Syst. Evol. Microbiol.">
        <title>Complete genome sequence of Corynebacterium casei LMG S-19264T (=DSM 44701T), isolated from a smear-ripened cheese.</title>
        <authorList>
            <consortium name="US DOE Joint Genome Institute (JGI-PGF)"/>
            <person name="Walter F."/>
            <person name="Albersmeier A."/>
            <person name="Kalinowski J."/>
            <person name="Ruckert C."/>
        </authorList>
    </citation>
    <scope>NUCLEOTIDE SEQUENCE</scope>
    <source>
        <strain evidence="5">JCM 3090</strain>
    </source>
</reference>
<dbReference type="Pfam" id="PF13641">
    <property type="entry name" value="Glyco_tranf_2_3"/>
    <property type="match status" value="1"/>
</dbReference>
<protein>
    <recommendedName>
        <fullName evidence="7">Glycosyltransferase family 2 protein</fullName>
    </recommendedName>
</protein>
<dbReference type="SUPFAM" id="SSF53448">
    <property type="entry name" value="Nucleotide-diphospho-sugar transferases"/>
    <property type="match status" value="1"/>
</dbReference>
<accession>A0A8J3BEH8</accession>
<reference evidence="5" key="2">
    <citation type="submission" date="2020-09" db="EMBL/GenBank/DDBJ databases">
        <authorList>
            <person name="Sun Q."/>
            <person name="Ohkuma M."/>
        </authorList>
    </citation>
    <scope>NUCLEOTIDE SEQUENCE</scope>
    <source>
        <strain evidence="5">JCM 3090</strain>
    </source>
</reference>
<dbReference type="EMBL" id="BMQB01000012">
    <property type="protein sequence ID" value="GGK07938.1"/>
    <property type="molecule type" value="Genomic_DNA"/>
</dbReference>
<feature type="transmembrane region" description="Helical" evidence="4">
    <location>
        <begin position="6"/>
        <end position="27"/>
    </location>
</feature>
<gene>
    <name evidence="5" type="ORF">GCM10010123_42400</name>
</gene>
<keyword evidence="4" id="KW-1133">Transmembrane helix</keyword>
<evidence type="ECO:0000256" key="4">
    <source>
        <dbReference type="SAM" id="Phobius"/>
    </source>
</evidence>
<comment type="similarity">
    <text evidence="1">Belongs to the glycosyltransferase 2 family.</text>
</comment>
<evidence type="ECO:0000313" key="6">
    <source>
        <dbReference type="Proteomes" id="UP000649739"/>
    </source>
</evidence>
<organism evidence="5 6">
    <name type="scientific">Pilimelia anulata</name>
    <dbReference type="NCBI Taxonomy" id="53371"/>
    <lineage>
        <taxon>Bacteria</taxon>
        <taxon>Bacillati</taxon>
        <taxon>Actinomycetota</taxon>
        <taxon>Actinomycetes</taxon>
        <taxon>Micromonosporales</taxon>
        <taxon>Micromonosporaceae</taxon>
        <taxon>Pilimelia</taxon>
    </lineage>
</organism>
<evidence type="ECO:0000256" key="3">
    <source>
        <dbReference type="ARBA" id="ARBA00022679"/>
    </source>
</evidence>
<dbReference type="AlphaFoldDB" id="A0A8J3BEH8"/>
<evidence type="ECO:0000256" key="2">
    <source>
        <dbReference type="ARBA" id="ARBA00022676"/>
    </source>
</evidence>
<dbReference type="PANTHER" id="PTHR43630:SF1">
    <property type="entry name" value="POLY-BETA-1,6-N-ACETYL-D-GLUCOSAMINE SYNTHASE"/>
    <property type="match status" value="1"/>
</dbReference>
<evidence type="ECO:0008006" key="7">
    <source>
        <dbReference type="Google" id="ProtNLM"/>
    </source>
</evidence>
<dbReference type="PANTHER" id="PTHR43630">
    <property type="entry name" value="POLY-BETA-1,6-N-ACETYL-D-GLUCOSAMINE SYNTHASE"/>
    <property type="match status" value="1"/>
</dbReference>
<keyword evidence="6" id="KW-1185">Reference proteome</keyword>
<keyword evidence="4" id="KW-0472">Membrane</keyword>
<dbReference type="Gene3D" id="3.90.550.10">
    <property type="entry name" value="Spore Coat Polysaccharide Biosynthesis Protein SpsA, Chain A"/>
    <property type="match status" value="1"/>
</dbReference>
<feature type="transmembrane region" description="Helical" evidence="4">
    <location>
        <begin position="289"/>
        <end position="312"/>
    </location>
</feature>
<evidence type="ECO:0000256" key="1">
    <source>
        <dbReference type="ARBA" id="ARBA00006739"/>
    </source>
</evidence>
<keyword evidence="3" id="KW-0808">Transferase</keyword>
<feature type="transmembrane region" description="Helical" evidence="4">
    <location>
        <begin position="346"/>
        <end position="369"/>
    </location>
</feature>
<feature type="transmembrane region" description="Helical" evidence="4">
    <location>
        <begin position="318"/>
        <end position="339"/>
    </location>
</feature>
<keyword evidence="4" id="KW-0812">Transmembrane</keyword>
<dbReference type="InterPro" id="IPR029044">
    <property type="entry name" value="Nucleotide-diphossugar_trans"/>
</dbReference>
<dbReference type="Proteomes" id="UP000649739">
    <property type="component" value="Unassembled WGS sequence"/>
</dbReference>
<name>A0A8J3BEH8_9ACTN</name>
<comment type="caution">
    <text evidence="5">The sequence shown here is derived from an EMBL/GenBank/DDBJ whole genome shotgun (WGS) entry which is preliminary data.</text>
</comment>